<accession>A0A810MZ70</accession>
<dbReference type="Proteomes" id="UP000680866">
    <property type="component" value="Chromosome"/>
</dbReference>
<keyword evidence="1" id="KW-1133">Transmembrane helix</keyword>
<proteinExistence type="predicted"/>
<feature type="transmembrane region" description="Helical" evidence="1">
    <location>
        <begin position="72"/>
        <end position="95"/>
    </location>
</feature>
<organism evidence="2 3">
    <name type="scientific">Polymorphospora rubra</name>
    <dbReference type="NCBI Taxonomy" id="338584"/>
    <lineage>
        <taxon>Bacteria</taxon>
        <taxon>Bacillati</taxon>
        <taxon>Actinomycetota</taxon>
        <taxon>Actinomycetes</taxon>
        <taxon>Micromonosporales</taxon>
        <taxon>Micromonosporaceae</taxon>
        <taxon>Polymorphospora</taxon>
    </lineage>
</organism>
<protein>
    <recommendedName>
        <fullName evidence="4">Integral membrane protein</fullName>
    </recommendedName>
</protein>
<keyword evidence="3" id="KW-1185">Reference proteome</keyword>
<feature type="transmembrane region" description="Helical" evidence="1">
    <location>
        <begin position="39"/>
        <end position="60"/>
    </location>
</feature>
<evidence type="ECO:0000313" key="3">
    <source>
        <dbReference type="Proteomes" id="UP000680866"/>
    </source>
</evidence>
<dbReference type="KEGG" id="pry:Prubr_34770"/>
<dbReference type="RefSeq" id="WP_212826594.1">
    <property type="nucleotide sequence ID" value="NZ_AP023359.1"/>
</dbReference>
<gene>
    <name evidence="2" type="ORF">Prubr_34770</name>
</gene>
<evidence type="ECO:0000256" key="1">
    <source>
        <dbReference type="SAM" id="Phobius"/>
    </source>
</evidence>
<sequence>MKDRWVPIGLLAGALFLVNVVARLVTRFGFDANPEVEDRVSLGMFAVIAVILAVLAFVWGRQHPLSRWGADLAGAVLIALALTVFVGPFVSGSYPFANGAGSFFSQIWLYAAFTFGGTVVGYLVLIALGRDHRSRSLQQYSEAKLAKPRRVVRR</sequence>
<evidence type="ECO:0000313" key="2">
    <source>
        <dbReference type="EMBL" id="BCJ66456.1"/>
    </source>
</evidence>
<reference evidence="2" key="1">
    <citation type="submission" date="2020-08" db="EMBL/GenBank/DDBJ databases">
        <title>Whole genome shotgun sequence of Polymorphospora rubra NBRC 101157.</title>
        <authorList>
            <person name="Komaki H."/>
            <person name="Tamura T."/>
        </authorList>
    </citation>
    <scope>NUCLEOTIDE SEQUENCE</scope>
    <source>
        <strain evidence="2">NBRC 101157</strain>
    </source>
</reference>
<name>A0A810MZ70_9ACTN</name>
<evidence type="ECO:0008006" key="4">
    <source>
        <dbReference type="Google" id="ProtNLM"/>
    </source>
</evidence>
<feature type="transmembrane region" description="Helical" evidence="1">
    <location>
        <begin position="107"/>
        <end position="128"/>
    </location>
</feature>
<keyword evidence="1" id="KW-0812">Transmembrane</keyword>
<dbReference type="EMBL" id="AP023359">
    <property type="protein sequence ID" value="BCJ66456.1"/>
    <property type="molecule type" value="Genomic_DNA"/>
</dbReference>
<dbReference type="AlphaFoldDB" id="A0A810MZ70"/>
<keyword evidence="1" id="KW-0472">Membrane</keyword>